<comment type="caution">
    <text evidence="2">The sequence shown here is derived from an EMBL/GenBank/DDBJ whole genome shotgun (WGS) entry which is preliminary data.</text>
</comment>
<keyword evidence="1" id="KW-0812">Transmembrane</keyword>
<dbReference type="Pfam" id="PF11167">
    <property type="entry name" value="DUF2953"/>
    <property type="match status" value="1"/>
</dbReference>
<reference evidence="2 3" key="1">
    <citation type="submission" date="2017-07" db="EMBL/GenBank/DDBJ databases">
        <title>Fictibacillus sp. nov. GDSW-R2A3 Genome sequencing and assembly.</title>
        <authorList>
            <person name="Mayilraj S."/>
        </authorList>
    </citation>
    <scope>NUCLEOTIDE SEQUENCE [LARGE SCALE GENOMIC DNA]</scope>
    <source>
        <strain evidence="2 3">GDSW-R2A3</strain>
    </source>
</reference>
<gene>
    <name evidence="2" type="ORF">CGZ90_10010</name>
</gene>
<evidence type="ECO:0008006" key="4">
    <source>
        <dbReference type="Google" id="ProtNLM"/>
    </source>
</evidence>
<evidence type="ECO:0000313" key="3">
    <source>
        <dbReference type="Proteomes" id="UP000215059"/>
    </source>
</evidence>
<keyword evidence="3" id="KW-1185">Reference proteome</keyword>
<accession>A0A235FBQ1</accession>
<dbReference type="Proteomes" id="UP000215059">
    <property type="component" value="Unassembled WGS sequence"/>
</dbReference>
<evidence type="ECO:0000313" key="2">
    <source>
        <dbReference type="EMBL" id="OYD58205.1"/>
    </source>
</evidence>
<name>A0A235FBQ1_9BACL</name>
<proteinExistence type="predicted"/>
<dbReference type="InterPro" id="IPR021338">
    <property type="entry name" value="DUF2953"/>
</dbReference>
<sequence length="232" mass="26322">MGRGRKRIMYWIAAVIIFSAILLTGLWVSRISVSFEFTAGAADSSVTITFRLWKIFSHTKVITSAETESGGKVEYTEKEINSKRKQKIRRKKISFSVIFSRFKRVKAELKHIHHLASIAAGFLKNVKLYRFRWETVIGTGDASSTAVMSGLLWSVKGIVNTLLYSFLSVQREPHIEVHPVFSHAYSKTHVSGMFSFRIGHAIVVMLRVTKAWRKSRSKMKRSSNAMTGGFET</sequence>
<dbReference type="EMBL" id="NOII01000002">
    <property type="protein sequence ID" value="OYD58205.1"/>
    <property type="molecule type" value="Genomic_DNA"/>
</dbReference>
<dbReference type="AlphaFoldDB" id="A0A235FBQ1"/>
<evidence type="ECO:0000256" key="1">
    <source>
        <dbReference type="SAM" id="Phobius"/>
    </source>
</evidence>
<keyword evidence="1" id="KW-1133">Transmembrane helix</keyword>
<feature type="transmembrane region" description="Helical" evidence="1">
    <location>
        <begin position="9"/>
        <end position="28"/>
    </location>
</feature>
<protein>
    <recommendedName>
        <fullName evidence="4">DUF2953 domain-containing protein</fullName>
    </recommendedName>
</protein>
<organism evidence="2 3">
    <name type="scientific">Fictibacillus aquaticus</name>
    <dbReference type="NCBI Taxonomy" id="2021314"/>
    <lineage>
        <taxon>Bacteria</taxon>
        <taxon>Bacillati</taxon>
        <taxon>Bacillota</taxon>
        <taxon>Bacilli</taxon>
        <taxon>Bacillales</taxon>
        <taxon>Fictibacillaceae</taxon>
        <taxon>Fictibacillus</taxon>
    </lineage>
</organism>
<keyword evidence="1" id="KW-0472">Membrane</keyword>